<feature type="transmembrane region" description="Helical" evidence="5">
    <location>
        <begin position="7"/>
        <end position="25"/>
    </location>
</feature>
<dbReference type="Pfam" id="PF07291">
    <property type="entry name" value="MauE"/>
    <property type="match status" value="1"/>
</dbReference>
<evidence type="ECO:0000256" key="5">
    <source>
        <dbReference type="SAM" id="Phobius"/>
    </source>
</evidence>
<dbReference type="UniPathway" id="UPA00895"/>
<dbReference type="InterPro" id="IPR009908">
    <property type="entry name" value="Methylamine_util_MauE"/>
</dbReference>
<name>A0A3L8P3Z4_9ACTN</name>
<evidence type="ECO:0000256" key="1">
    <source>
        <dbReference type="ARBA" id="ARBA00004141"/>
    </source>
</evidence>
<organism evidence="7 8">
    <name type="scientific">Nocardioides mangrovicus</name>
    <dbReference type="NCBI Taxonomy" id="2478913"/>
    <lineage>
        <taxon>Bacteria</taxon>
        <taxon>Bacillati</taxon>
        <taxon>Actinomycetota</taxon>
        <taxon>Actinomycetes</taxon>
        <taxon>Propionibacteriales</taxon>
        <taxon>Nocardioidaceae</taxon>
        <taxon>Nocardioides</taxon>
    </lineage>
</organism>
<reference evidence="7 8" key="1">
    <citation type="submission" date="2018-10" db="EMBL/GenBank/DDBJ databases">
        <title>Marmoricola sp. 4Q3S-7 whole genome shotgun sequence.</title>
        <authorList>
            <person name="Li F."/>
        </authorList>
    </citation>
    <scope>NUCLEOTIDE SEQUENCE [LARGE SCALE GENOMIC DNA]</scope>
    <source>
        <strain evidence="7 8">4Q3S-7</strain>
    </source>
</reference>
<feature type="transmembrane region" description="Helical" evidence="5">
    <location>
        <begin position="79"/>
        <end position="96"/>
    </location>
</feature>
<protein>
    <submittedName>
        <fullName evidence="7">DoxX family membrane protein</fullName>
    </submittedName>
</protein>
<keyword evidence="3 5" id="KW-1133">Transmembrane helix</keyword>
<sequence>MKVMVRWIGLLARLVVGGVWIWAGALKLPHLESSVTAVRAYQLLPTSTTDTVGRLLPLVEVAVGVLLVLGLLTRVSGLVSALLLIAFIVGISSVWARGISINCGCFGDGGYDPNAAAKYPWEIARDTALALGSLLLVWRPRTPASLDGLLFPQRDVAAEPVTADT</sequence>
<gene>
    <name evidence="7" type="ORF">D9V37_07595</name>
</gene>
<feature type="domain" description="Methylamine utilisation protein MauE" evidence="6">
    <location>
        <begin position="6"/>
        <end position="138"/>
    </location>
</feature>
<evidence type="ECO:0000313" key="8">
    <source>
        <dbReference type="Proteomes" id="UP000281708"/>
    </source>
</evidence>
<dbReference type="Proteomes" id="UP000281708">
    <property type="component" value="Unassembled WGS sequence"/>
</dbReference>
<evidence type="ECO:0000256" key="4">
    <source>
        <dbReference type="ARBA" id="ARBA00023136"/>
    </source>
</evidence>
<keyword evidence="4 5" id="KW-0472">Membrane</keyword>
<dbReference type="EMBL" id="RDBE01000006">
    <property type="protein sequence ID" value="RLV49762.1"/>
    <property type="molecule type" value="Genomic_DNA"/>
</dbReference>
<comment type="caution">
    <text evidence="7">The sequence shown here is derived from an EMBL/GenBank/DDBJ whole genome shotgun (WGS) entry which is preliminary data.</text>
</comment>
<proteinExistence type="predicted"/>
<evidence type="ECO:0000259" key="6">
    <source>
        <dbReference type="Pfam" id="PF07291"/>
    </source>
</evidence>
<keyword evidence="8" id="KW-1185">Reference proteome</keyword>
<keyword evidence="2 5" id="KW-0812">Transmembrane</keyword>
<dbReference type="OrthoDB" id="5422529at2"/>
<evidence type="ECO:0000313" key="7">
    <source>
        <dbReference type="EMBL" id="RLV49762.1"/>
    </source>
</evidence>
<evidence type="ECO:0000256" key="3">
    <source>
        <dbReference type="ARBA" id="ARBA00022989"/>
    </source>
</evidence>
<feature type="transmembrane region" description="Helical" evidence="5">
    <location>
        <begin position="55"/>
        <end position="72"/>
    </location>
</feature>
<comment type="subcellular location">
    <subcellularLocation>
        <location evidence="1">Membrane</location>
        <topology evidence="1">Multi-pass membrane protein</topology>
    </subcellularLocation>
</comment>
<dbReference type="GO" id="GO:0030416">
    <property type="term" value="P:methylamine metabolic process"/>
    <property type="evidence" value="ECO:0007669"/>
    <property type="project" value="InterPro"/>
</dbReference>
<dbReference type="AlphaFoldDB" id="A0A3L8P3Z4"/>
<accession>A0A3L8P3Z4</accession>
<dbReference type="GO" id="GO:0016020">
    <property type="term" value="C:membrane"/>
    <property type="evidence" value="ECO:0007669"/>
    <property type="project" value="UniProtKB-SubCell"/>
</dbReference>
<evidence type="ECO:0000256" key="2">
    <source>
        <dbReference type="ARBA" id="ARBA00022692"/>
    </source>
</evidence>